<feature type="region of interest" description="Disordered" evidence="1">
    <location>
        <begin position="1"/>
        <end position="23"/>
    </location>
</feature>
<evidence type="ECO:0000313" key="2">
    <source>
        <dbReference type="EMBL" id="KAF7394519.1"/>
    </source>
</evidence>
<feature type="compositionally biased region" description="Polar residues" evidence="1">
    <location>
        <begin position="1"/>
        <end position="13"/>
    </location>
</feature>
<proteinExistence type="predicted"/>
<keyword evidence="3" id="KW-1185">Reference proteome</keyword>
<protein>
    <submittedName>
        <fullName evidence="2">Uncharacterized protein</fullName>
    </submittedName>
</protein>
<dbReference type="AlphaFoldDB" id="A0A834N4D3"/>
<accession>A0A834N4D3</accession>
<evidence type="ECO:0000256" key="1">
    <source>
        <dbReference type="SAM" id="MobiDB-lite"/>
    </source>
</evidence>
<feature type="region of interest" description="Disordered" evidence="1">
    <location>
        <begin position="82"/>
        <end position="102"/>
    </location>
</feature>
<dbReference type="Proteomes" id="UP000614350">
    <property type="component" value="Unassembled WGS sequence"/>
</dbReference>
<evidence type="ECO:0000313" key="3">
    <source>
        <dbReference type="Proteomes" id="UP000614350"/>
    </source>
</evidence>
<organism evidence="2 3">
    <name type="scientific">Vespula vulgaris</name>
    <name type="common">Yellow jacket</name>
    <name type="synonym">Wasp</name>
    <dbReference type="NCBI Taxonomy" id="7454"/>
    <lineage>
        <taxon>Eukaryota</taxon>
        <taxon>Metazoa</taxon>
        <taxon>Ecdysozoa</taxon>
        <taxon>Arthropoda</taxon>
        <taxon>Hexapoda</taxon>
        <taxon>Insecta</taxon>
        <taxon>Pterygota</taxon>
        <taxon>Neoptera</taxon>
        <taxon>Endopterygota</taxon>
        <taxon>Hymenoptera</taxon>
        <taxon>Apocrita</taxon>
        <taxon>Aculeata</taxon>
        <taxon>Vespoidea</taxon>
        <taxon>Vespidae</taxon>
        <taxon>Vespinae</taxon>
        <taxon>Vespula</taxon>
    </lineage>
</organism>
<comment type="caution">
    <text evidence="2">The sequence shown here is derived from an EMBL/GenBank/DDBJ whole genome shotgun (WGS) entry which is preliminary data.</text>
</comment>
<dbReference type="EMBL" id="JACSEA010000008">
    <property type="protein sequence ID" value="KAF7394519.1"/>
    <property type="molecule type" value="Genomic_DNA"/>
</dbReference>
<gene>
    <name evidence="2" type="ORF">HZH66_007693</name>
</gene>
<name>A0A834N4D3_VESVU</name>
<reference evidence="2" key="1">
    <citation type="journal article" date="2020" name="G3 (Bethesda)">
        <title>High-Quality Assemblies for Three Invasive Social Wasps from the &lt;i&gt;Vespula&lt;/i&gt; Genus.</title>
        <authorList>
            <person name="Harrop T.W.R."/>
            <person name="Guhlin J."/>
            <person name="McLaughlin G.M."/>
            <person name="Permina E."/>
            <person name="Stockwell P."/>
            <person name="Gilligan J."/>
            <person name="Le Lec M.F."/>
            <person name="Gruber M.A.M."/>
            <person name="Quinn O."/>
            <person name="Lovegrove M."/>
            <person name="Duncan E.J."/>
            <person name="Remnant E.J."/>
            <person name="Van Eeckhoven J."/>
            <person name="Graham B."/>
            <person name="Knapp R.A."/>
            <person name="Langford K.W."/>
            <person name="Kronenberg Z."/>
            <person name="Press M.O."/>
            <person name="Eacker S.M."/>
            <person name="Wilson-Rankin E.E."/>
            <person name="Purcell J."/>
            <person name="Lester P.J."/>
            <person name="Dearden P.K."/>
        </authorList>
    </citation>
    <scope>NUCLEOTIDE SEQUENCE</scope>
    <source>
        <strain evidence="2">Marl-1</strain>
    </source>
</reference>
<sequence>MLRSASSPISQLTLAEEESRDVETRVESTRVAELWNYFKAACVIACTQYLASAPNGSPESDVWCRLETVRETVIQYISKLNSAQESEMEEGNKRRGKVGRMQ</sequence>